<gene>
    <name evidence="8" type="ORF">DY262_18215</name>
</gene>
<feature type="transmembrane region" description="Helical" evidence="6">
    <location>
        <begin position="185"/>
        <end position="210"/>
    </location>
</feature>
<protein>
    <submittedName>
        <fullName evidence="8">DMT family transporter</fullName>
    </submittedName>
</protein>
<dbReference type="EMBL" id="QVLS01000013">
    <property type="protein sequence ID" value="RFP76952.1"/>
    <property type="molecule type" value="Genomic_DNA"/>
</dbReference>
<dbReference type="Proteomes" id="UP000261931">
    <property type="component" value="Unassembled WGS sequence"/>
</dbReference>
<keyword evidence="5 6" id="KW-0472">Membrane</keyword>
<feature type="transmembrane region" description="Helical" evidence="6">
    <location>
        <begin position="99"/>
        <end position="116"/>
    </location>
</feature>
<dbReference type="AlphaFoldDB" id="A0A372EEU9"/>
<evidence type="ECO:0000313" key="9">
    <source>
        <dbReference type="Proteomes" id="UP000261931"/>
    </source>
</evidence>
<name>A0A372EEU9_9BURK</name>
<evidence type="ECO:0000256" key="2">
    <source>
        <dbReference type="ARBA" id="ARBA00007362"/>
    </source>
</evidence>
<keyword evidence="3 6" id="KW-0812">Transmembrane</keyword>
<dbReference type="SUPFAM" id="SSF103481">
    <property type="entry name" value="Multidrug resistance efflux transporter EmrE"/>
    <property type="match status" value="2"/>
</dbReference>
<dbReference type="PANTHER" id="PTHR32322:SF2">
    <property type="entry name" value="EAMA DOMAIN-CONTAINING PROTEIN"/>
    <property type="match status" value="1"/>
</dbReference>
<feature type="transmembrane region" description="Helical" evidence="6">
    <location>
        <begin position="38"/>
        <end position="56"/>
    </location>
</feature>
<evidence type="ECO:0000313" key="8">
    <source>
        <dbReference type="EMBL" id="RFP76952.1"/>
    </source>
</evidence>
<dbReference type="InterPro" id="IPR050638">
    <property type="entry name" value="AA-Vitamin_Transporters"/>
</dbReference>
<feature type="domain" description="EamA" evidence="7">
    <location>
        <begin position="7"/>
        <end position="137"/>
    </location>
</feature>
<feature type="transmembrane region" description="Helical" evidence="6">
    <location>
        <begin position="222"/>
        <end position="243"/>
    </location>
</feature>
<sequence length="296" mass="30570">MAVPFLGEGFALGASVCWAIGPLVAYKGVEALGTFRFSMYRFFTAALALFLIAFALGDVPLGNTRAMAYLAASGVIGVALGEAALFQAVFLLGPRRSSVIFALHAPLTAVLGSVLFREAVMPLTLLGVTLAFAGVYAAVIFRAPTEKAGGVYHKPERARLGFLLVAVALACQVAGALLAKEVVDGVAPFFASFLRTFAATIAFLPVFLVLRGAPRAKGSAHLPIVLVSALVSTIGGMTLLLAALASTGIVRAVILSSMSPVMYILLMSVLRGESFPVQAWIGSIVAVVGAALAILA</sequence>
<reference evidence="8 9" key="1">
    <citation type="submission" date="2018-08" db="EMBL/GenBank/DDBJ databases">
        <title>Hydrogenophaga sp. LA-38 isolated from sludge.</title>
        <authorList>
            <person name="Im W.-T."/>
        </authorList>
    </citation>
    <scope>NUCLEOTIDE SEQUENCE [LARGE SCALE GENOMIC DNA]</scope>
    <source>
        <strain evidence="8 9">LA-38</strain>
    </source>
</reference>
<feature type="transmembrane region" description="Helical" evidence="6">
    <location>
        <begin position="122"/>
        <end position="141"/>
    </location>
</feature>
<dbReference type="InterPro" id="IPR037185">
    <property type="entry name" value="EmrE-like"/>
</dbReference>
<dbReference type="InterPro" id="IPR000620">
    <property type="entry name" value="EamA_dom"/>
</dbReference>
<comment type="caution">
    <text evidence="8">The sequence shown here is derived from an EMBL/GenBank/DDBJ whole genome shotgun (WGS) entry which is preliminary data.</text>
</comment>
<keyword evidence="4 6" id="KW-1133">Transmembrane helix</keyword>
<organism evidence="8 9">
    <name type="scientific">Hydrogenophaga borbori</name>
    <dbReference type="NCBI Taxonomy" id="2294117"/>
    <lineage>
        <taxon>Bacteria</taxon>
        <taxon>Pseudomonadati</taxon>
        <taxon>Pseudomonadota</taxon>
        <taxon>Betaproteobacteria</taxon>
        <taxon>Burkholderiales</taxon>
        <taxon>Comamonadaceae</taxon>
        <taxon>Hydrogenophaga</taxon>
    </lineage>
</organism>
<accession>A0A372EEU9</accession>
<keyword evidence="9" id="KW-1185">Reference proteome</keyword>
<evidence type="ECO:0000256" key="6">
    <source>
        <dbReference type="SAM" id="Phobius"/>
    </source>
</evidence>
<dbReference type="GO" id="GO:0016020">
    <property type="term" value="C:membrane"/>
    <property type="evidence" value="ECO:0007669"/>
    <property type="project" value="UniProtKB-SubCell"/>
</dbReference>
<evidence type="ECO:0000256" key="5">
    <source>
        <dbReference type="ARBA" id="ARBA00023136"/>
    </source>
</evidence>
<evidence type="ECO:0000259" key="7">
    <source>
        <dbReference type="Pfam" id="PF00892"/>
    </source>
</evidence>
<feature type="domain" description="EamA" evidence="7">
    <location>
        <begin position="160"/>
        <end position="294"/>
    </location>
</feature>
<feature type="transmembrane region" description="Helical" evidence="6">
    <location>
        <begin position="277"/>
        <end position="295"/>
    </location>
</feature>
<dbReference type="RefSeq" id="WP_116960511.1">
    <property type="nucleotide sequence ID" value="NZ_QVLS01000013.1"/>
</dbReference>
<evidence type="ECO:0000256" key="1">
    <source>
        <dbReference type="ARBA" id="ARBA00004141"/>
    </source>
</evidence>
<evidence type="ECO:0000256" key="4">
    <source>
        <dbReference type="ARBA" id="ARBA00022989"/>
    </source>
</evidence>
<comment type="similarity">
    <text evidence="2">Belongs to the EamA transporter family.</text>
</comment>
<feature type="transmembrane region" description="Helical" evidence="6">
    <location>
        <begin position="68"/>
        <end position="92"/>
    </location>
</feature>
<proteinExistence type="inferred from homology"/>
<feature type="transmembrane region" description="Helical" evidence="6">
    <location>
        <begin position="6"/>
        <end position="26"/>
    </location>
</feature>
<feature type="transmembrane region" description="Helical" evidence="6">
    <location>
        <begin position="249"/>
        <end position="270"/>
    </location>
</feature>
<comment type="subcellular location">
    <subcellularLocation>
        <location evidence="1">Membrane</location>
        <topology evidence="1">Multi-pass membrane protein</topology>
    </subcellularLocation>
</comment>
<feature type="transmembrane region" description="Helical" evidence="6">
    <location>
        <begin position="161"/>
        <end position="179"/>
    </location>
</feature>
<evidence type="ECO:0000256" key="3">
    <source>
        <dbReference type="ARBA" id="ARBA00022692"/>
    </source>
</evidence>
<dbReference type="Pfam" id="PF00892">
    <property type="entry name" value="EamA"/>
    <property type="match status" value="2"/>
</dbReference>
<dbReference type="PANTHER" id="PTHR32322">
    <property type="entry name" value="INNER MEMBRANE TRANSPORTER"/>
    <property type="match status" value="1"/>
</dbReference>